<evidence type="ECO:0000313" key="1">
    <source>
        <dbReference type="EMBL" id="KAK4826321.1"/>
    </source>
</evidence>
<accession>A0AAN7SD78</accession>
<name>A0AAN7SD78_MYCAM</name>
<protein>
    <submittedName>
        <fullName evidence="1">Uncharacterized protein</fullName>
    </submittedName>
</protein>
<sequence length="693" mass="76548">MSREESGKRRFTTECYRESFEPVRLNTHYGVTIDTAELSGSDVQDVWGPSEAPGDKAITKPKTAITLLVSHIKFSLLVRAMRPYFASLFPVLPQSFASQSHTRRLAGPCWLTVCELISLMFIDWKPDLTLNVSRDGASTTSLGNLLQCFTILIVKNFFFISSLSLPSFSLKTSLLVLLQQSLLKILKGHSKVSLESSLLQAEQPQVSQPVFIGEVFHPSDHFCGPLLDPFQQVHVFPVLRTPELDAVLQVGSHQSRVEGQNHLLRPAGHAYFDAAQDMVGLLSCKHTLSAHVQFFIHQYPQVLLHRAALNPFVPQPEQDLALGLVEPHEVHIGPLLKLVQVPLDGIPSLRHVNCTTQLDIKQYWSQYRLPRDTTCHQSPSGHSAIDPLDVTIQPIPHPPKSPSIKSISHQFREKDVVGHHVKGLTEVQIDNIHSSSLVRWRSHSIIEGHLVVTNLIFSYSGRDFAPQSLPCGPSTREKPFLLFFASLAKFSSSCALAFLTPSLHNQAASLYSSQDTCPCFHCLCSSFLPFSLTSRSQLIHARLLPSFPDFLHLGIESSCTLWKASLKICQLCSAPLSLRAVSQGPRLPPGLSLISSLALVTIRPSIASPLVGPFITWLKKLSSMHSLCHQAEQIVHLVTPHTAVSLLPSLPVKDSGTPCSLGGCTFSWELCLGCRIHSGECRGHSFPPCEYHS</sequence>
<evidence type="ECO:0000313" key="2">
    <source>
        <dbReference type="Proteomes" id="UP001333110"/>
    </source>
</evidence>
<dbReference type="Proteomes" id="UP001333110">
    <property type="component" value="Unassembled WGS sequence"/>
</dbReference>
<dbReference type="AlphaFoldDB" id="A0AAN7SD78"/>
<dbReference type="EMBL" id="JAUNZN010000002">
    <property type="protein sequence ID" value="KAK4826321.1"/>
    <property type="molecule type" value="Genomic_DNA"/>
</dbReference>
<comment type="caution">
    <text evidence="1">The sequence shown here is derived from an EMBL/GenBank/DDBJ whole genome shotgun (WGS) entry which is preliminary data.</text>
</comment>
<organism evidence="1 2">
    <name type="scientific">Mycteria americana</name>
    <name type="common">Wood stork</name>
    <dbReference type="NCBI Taxonomy" id="33587"/>
    <lineage>
        <taxon>Eukaryota</taxon>
        <taxon>Metazoa</taxon>
        <taxon>Chordata</taxon>
        <taxon>Craniata</taxon>
        <taxon>Vertebrata</taxon>
        <taxon>Euteleostomi</taxon>
        <taxon>Archelosauria</taxon>
        <taxon>Archosauria</taxon>
        <taxon>Dinosauria</taxon>
        <taxon>Saurischia</taxon>
        <taxon>Theropoda</taxon>
        <taxon>Coelurosauria</taxon>
        <taxon>Aves</taxon>
        <taxon>Neognathae</taxon>
        <taxon>Neoaves</taxon>
        <taxon>Aequornithes</taxon>
        <taxon>Ciconiiformes</taxon>
        <taxon>Ciconiidae</taxon>
        <taxon>Mycteria</taxon>
    </lineage>
</organism>
<gene>
    <name evidence="1" type="ORF">QYF61_007406</name>
</gene>
<keyword evidence="2" id="KW-1185">Reference proteome</keyword>
<proteinExistence type="predicted"/>
<reference evidence="1 2" key="1">
    <citation type="journal article" date="2023" name="J. Hered.">
        <title>Chromosome-level genome of the wood stork (Mycteria americana) provides insight into avian chromosome evolution.</title>
        <authorList>
            <person name="Flamio R. Jr."/>
            <person name="Ramstad K.M."/>
        </authorList>
    </citation>
    <scope>NUCLEOTIDE SEQUENCE [LARGE SCALE GENOMIC DNA]</scope>
    <source>
        <strain evidence="1">JAX WOST 10</strain>
    </source>
</reference>